<gene>
    <name evidence="1" type="ORF">ASZ90_000021</name>
</gene>
<dbReference type="NCBIfam" id="TIGR00135">
    <property type="entry name" value="gatC"/>
    <property type="match status" value="1"/>
</dbReference>
<dbReference type="GO" id="GO:0050566">
    <property type="term" value="F:asparaginyl-tRNA synthase (glutamine-hydrolyzing) activity"/>
    <property type="evidence" value="ECO:0007669"/>
    <property type="project" value="UniProtKB-EC"/>
</dbReference>
<protein>
    <submittedName>
        <fullName evidence="1">Aspartyl-trna(Asn) amidotransferase subunit c</fullName>
        <ecNumber evidence="1">6.3.5.6</ecNumber>
        <ecNumber evidence="1">6.3.5.7</ecNumber>
    </submittedName>
</protein>
<dbReference type="GO" id="GO:0006450">
    <property type="term" value="P:regulation of translational fidelity"/>
    <property type="evidence" value="ECO:0007669"/>
    <property type="project" value="InterPro"/>
</dbReference>
<name>A0A0W8GAD8_9ZZZZ</name>
<dbReference type="HAMAP" id="MF_00122">
    <property type="entry name" value="GatC"/>
    <property type="match status" value="1"/>
</dbReference>
<keyword evidence="1" id="KW-0808">Transferase</keyword>
<keyword evidence="1" id="KW-0436">Ligase</keyword>
<dbReference type="EC" id="6.3.5.7" evidence="1"/>
<dbReference type="Gene3D" id="1.10.20.60">
    <property type="entry name" value="Glu-tRNAGln amidotransferase C subunit, N-terminal domain"/>
    <property type="match status" value="1"/>
</dbReference>
<dbReference type="InterPro" id="IPR003837">
    <property type="entry name" value="GatC"/>
</dbReference>
<dbReference type="AlphaFoldDB" id="A0A0W8GAD8"/>
<sequence>MDVSPELAAKIATLARLRLDADKLERFAGQMGDILKYMETLSAVDTQGVEPLYGPVAHVSPTRPDEAARTCSRDEVLHNAPETDGRFFIVPKIV</sequence>
<dbReference type="SUPFAM" id="SSF141000">
    <property type="entry name" value="Glu-tRNAGln amidotransferase C subunit"/>
    <property type="match status" value="1"/>
</dbReference>
<dbReference type="Pfam" id="PF02686">
    <property type="entry name" value="GatC"/>
    <property type="match status" value="1"/>
</dbReference>
<proteinExistence type="inferred from homology"/>
<dbReference type="GO" id="GO:0070681">
    <property type="term" value="P:glutaminyl-tRNAGln biosynthesis via transamidation"/>
    <property type="evidence" value="ECO:0007669"/>
    <property type="project" value="TreeGrafter"/>
</dbReference>
<dbReference type="GO" id="GO:0050567">
    <property type="term" value="F:glutaminyl-tRNA synthase (glutamine-hydrolyzing) activity"/>
    <property type="evidence" value="ECO:0007669"/>
    <property type="project" value="UniProtKB-EC"/>
</dbReference>
<dbReference type="InterPro" id="IPR036113">
    <property type="entry name" value="Asp/Glu-ADT_sf_sub_c"/>
</dbReference>
<reference evidence="1" key="1">
    <citation type="journal article" date="2015" name="Proc. Natl. Acad. Sci. U.S.A.">
        <title>Networks of energetic and metabolic interactions define dynamics in microbial communities.</title>
        <authorList>
            <person name="Embree M."/>
            <person name="Liu J.K."/>
            <person name="Al-Bassam M.M."/>
            <person name="Zengler K."/>
        </authorList>
    </citation>
    <scope>NUCLEOTIDE SEQUENCE</scope>
</reference>
<dbReference type="PANTHER" id="PTHR15004">
    <property type="entry name" value="GLUTAMYL-TRNA(GLN) AMIDOTRANSFERASE SUBUNIT C, MITOCHONDRIAL"/>
    <property type="match status" value="1"/>
</dbReference>
<organism evidence="1">
    <name type="scientific">hydrocarbon metagenome</name>
    <dbReference type="NCBI Taxonomy" id="938273"/>
    <lineage>
        <taxon>unclassified sequences</taxon>
        <taxon>metagenomes</taxon>
        <taxon>ecological metagenomes</taxon>
    </lineage>
</organism>
<accession>A0A0W8GAD8</accession>
<dbReference type="EC" id="6.3.5.6" evidence="1"/>
<comment type="caution">
    <text evidence="1">The sequence shown here is derived from an EMBL/GenBank/DDBJ whole genome shotgun (WGS) entry which is preliminary data.</text>
</comment>
<dbReference type="EMBL" id="LNQE01000005">
    <property type="protein sequence ID" value="KUG30084.1"/>
    <property type="molecule type" value="Genomic_DNA"/>
</dbReference>
<dbReference type="PANTHER" id="PTHR15004:SF0">
    <property type="entry name" value="GLUTAMYL-TRNA(GLN) AMIDOTRANSFERASE SUBUNIT C, MITOCHONDRIAL"/>
    <property type="match status" value="1"/>
</dbReference>
<dbReference type="GO" id="GO:0016740">
    <property type="term" value="F:transferase activity"/>
    <property type="evidence" value="ECO:0007669"/>
    <property type="project" value="UniProtKB-KW"/>
</dbReference>
<evidence type="ECO:0000313" key="1">
    <source>
        <dbReference type="EMBL" id="KUG30084.1"/>
    </source>
</evidence>